<dbReference type="Gene3D" id="3.40.50.1480">
    <property type="entry name" value="Adenosylhomocysteinase-like"/>
    <property type="match status" value="1"/>
</dbReference>
<keyword evidence="4" id="KW-1185">Reference proteome</keyword>
<dbReference type="Pfam" id="PF00670">
    <property type="entry name" value="AdoHcyase_NAD"/>
    <property type="match status" value="1"/>
</dbReference>
<evidence type="ECO:0000313" key="3">
    <source>
        <dbReference type="EMBL" id="RZC70796.1"/>
    </source>
</evidence>
<evidence type="ECO:0000259" key="2">
    <source>
        <dbReference type="Pfam" id="PF00670"/>
    </source>
</evidence>
<dbReference type="InterPro" id="IPR042172">
    <property type="entry name" value="Adenosylhomocyst_ase-like_sf"/>
</dbReference>
<protein>
    <recommendedName>
        <fullName evidence="2">S-adenosyl-L-homocysteine hydrolase NAD binding domain-containing protein</fullName>
    </recommendedName>
</protein>
<reference evidence="3 4" key="1">
    <citation type="journal article" date="2018" name="Science">
        <title>The opium poppy genome and morphinan production.</title>
        <authorList>
            <person name="Guo L."/>
            <person name="Winzer T."/>
            <person name="Yang X."/>
            <person name="Li Y."/>
            <person name="Ning Z."/>
            <person name="He Z."/>
            <person name="Teodor R."/>
            <person name="Lu Y."/>
            <person name="Bowser T.A."/>
            <person name="Graham I.A."/>
            <person name="Ye K."/>
        </authorList>
    </citation>
    <scope>NUCLEOTIDE SEQUENCE [LARGE SCALE GENOMIC DNA]</scope>
    <source>
        <strain evidence="4">cv. HN1</strain>
        <tissue evidence="3">Leaves</tissue>
    </source>
</reference>
<dbReference type="AlphaFoldDB" id="A0A4Y7KD88"/>
<dbReference type="Gramene" id="RZC70796">
    <property type="protein sequence ID" value="RZC70796"/>
    <property type="gene ID" value="C5167_033934"/>
</dbReference>
<evidence type="ECO:0000256" key="1">
    <source>
        <dbReference type="ARBA" id="ARBA00029440"/>
    </source>
</evidence>
<proteinExistence type="predicted"/>
<name>A0A4Y7KD88_PAPSO</name>
<dbReference type="SUPFAM" id="SSF51735">
    <property type="entry name" value="NAD(P)-binding Rossmann-fold domains"/>
    <property type="match status" value="1"/>
</dbReference>
<accession>A0A4Y7KD88</accession>
<dbReference type="EMBL" id="CM010721">
    <property type="protein sequence ID" value="RZC70796.1"/>
    <property type="molecule type" value="Genomic_DNA"/>
</dbReference>
<dbReference type="InterPro" id="IPR015878">
    <property type="entry name" value="Ado_hCys_hydrolase_NAD-bd"/>
</dbReference>
<dbReference type="InterPro" id="IPR036291">
    <property type="entry name" value="NAD(P)-bd_dom_sf"/>
</dbReference>
<dbReference type="Proteomes" id="UP000316621">
    <property type="component" value="Chromosome 7"/>
</dbReference>
<organism evidence="3 4">
    <name type="scientific">Papaver somniferum</name>
    <name type="common">Opium poppy</name>
    <dbReference type="NCBI Taxonomy" id="3469"/>
    <lineage>
        <taxon>Eukaryota</taxon>
        <taxon>Viridiplantae</taxon>
        <taxon>Streptophyta</taxon>
        <taxon>Embryophyta</taxon>
        <taxon>Tracheophyta</taxon>
        <taxon>Spermatophyta</taxon>
        <taxon>Magnoliopsida</taxon>
        <taxon>Ranunculales</taxon>
        <taxon>Papaveraceae</taxon>
        <taxon>Papaveroideae</taxon>
        <taxon>Papaver</taxon>
    </lineage>
</organism>
<comment type="pathway">
    <text evidence="1">Amino-acid biosynthesis.</text>
</comment>
<feature type="domain" description="S-adenosyl-L-homocysteine hydrolase NAD binding" evidence="2">
    <location>
        <begin position="160"/>
        <end position="199"/>
    </location>
</feature>
<dbReference type="Gene3D" id="3.40.50.720">
    <property type="entry name" value="NAD(P)-binding Rossmann-like Domain"/>
    <property type="match status" value="1"/>
</dbReference>
<sequence>MIRFFQFLELQKELLDDRSSVMVHKVDEILHLFNELQMQHQEVATKTKTLHDPCDRLAWVLVLTIGWIISLGMKLRDDLEILKKIDTLFYLSDYRNRELLSREKEGLIQFPTDKRLLTDPIFRPLADKGAETMEFCKRYLNVEIMNIRMELLAASSVQYLYGCHHSLPDGLRFTDVMVDGMIVVAAGYENVGKGCASAVLLSSKLLDLY</sequence>
<dbReference type="STRING" id="3469.A0A4Y7KD88"/>
<evidence type="ECO:0000313" key="4">
    <source>
        <dbReference type="Proteomes" id="UP000316621"/>
    </source>
</evidence>
<gene>
    <name evidence="3" type="ORF">C5167_033934</name>
</gene>